<dbReference type="Gene3D" id="2.40.50.320">
    <property type="entry name" value="Copper binding periplasmic protein CusF"/>
    <property type="match status" value="1"/>
</dbReference>
<dbReference type="Proteomes" id="UP000285648">
    <property type="component" value="Unassembled WGS sequence"/>
</dbReference>
<comment type="caution">
    <text evidence="2">The sequence shown here is derived from an EMBL/GenBank/DDBJ whole genome shotgun (WGS) entry which is preliminary data.</text>
</comment>
<dbReference type="AlphaFoldDB" id="A0A421DLL8"/>
<reference evidence="2 3" key="1">
    <citation type="submission" date="2016-09" db="EMBL/GenBank/DDBJ databases">
        <authorList>
            <person name="Doonan J."/>
            <person name="Pachebat J.A."/>
            <person name="Golyshin P.N."/>
            <person name="Denman S."/>
            <person name="Mcdonald J.E."/>
        </authorList>
    </citation>
    <scope>NUCLEOTIDE SEQUENCE [LARGE SCALE GENOMIC DNA]</scope>
    <source>
        <strain evidence="2 3">NCPPB 3934</strain>
    </source>
</reference>
<name>A0A421DLL8_9GAMM</name>
<dbReference type="Pfam" id="PF11604">
    <property type="entry name" value="CusF_Ec"/>
    <property type="match status" value="1"/>
</dbReference>
<accession>A0A421DLL8</accession>
<protein>
    <submittedName>
        <fullName evidence="2">Cation transporter</fullName>
    </submittedName>
</protein>
<dbReference type="InterPro" id="IPR021647">
    <property type="entry name" value="CusF_Ec"/>
</dbReference>
<organism evidence="2 3">
    <name type="scientific">Brenneria alni</name>
    <dbReference type="NCBI Taxonomy" id="71656"/>
    <lineage>
        <taxon>Bacteria</taxon>
        <taxon>Pseudomonadati</taxon>
        <taxon>Pseudomonadota</taxon>
        <taxon>Gammaproteobacteria</taxon>
        <taxon>Enterobacterales</taxon>
        <taxon>Pectobacteriaceae</taxon>
        <taxon>Brenneria</taxon>
    </lineage>
</organism>
<gene>
    <name evidence="2" type="ORF">BIY29_14250</name>
</gene>
<dbReference type="OrthoDB" id="5771277at2"/>
<proteinExistence type="predicted"/>
<evidence type="ECO:0000256" key="1">
    <source>
        <dbReference type="SAM" id="SignalP"/>
    </source>
</evidence>
<feature type="signal peptide" evidence="1">
    <location>
        <begin position="1"/>
        <end position="20"/>
    </location>
</feature>
<evidence type="ECO:0000313" key="2">
    <source>
        <dbReference type="EMBL" id="RLM21123.1"/>
    </source>
</evidence>
<dbReference type="EMBL" id="MJLZ01000035">
    <property type="protein sequence ID" value="RLM21123.1"/>
    <property type="molecule type" value="Genomic_DNA"/>
</dbReference>
<evidence type="ECO:0000313" key="3">
    <source>
        <dbReference type="Proteomes" id="UP000285648"/>
    </source>
</evidence>
<keyword evidence="1" id="KW-0732">Signal</keyword>
<dbReference type="RefSeq" id="WP_121575841.1">
    <property type="nucleotide sequence ID" value="NZ_MJLZ01000035.1"/>
</dbReference>
<dbReference type="InterPro" id="IPR042230">
    <property type="entry name" value="CusF_sf"/>
</dbReference>
<feature type="chain" id="PRO_5019377694" evidence="1">
    <location>
        <begin position="21"/>
        <end position="110"/>
    </location>
</feature>
<sequence length="110" mass="12256">MHITYVAIIASLLFSSPRWANEHQHHVMTPVDTTARIYQATGTIKQWNADSVTLSHRPIADLQWPAMTMAFRLPGASGEFKPLPTNTPVAFSFIQSDGSYTLTTITPQQK</sequence>
<keyword evidence="3" id="KW-1185">Reference proteome</keyword>